<evidence type="ECO:0000256" key="10">
    <source>
        <dbReference type="SAM" id="SignalP"/>
    </source>
</evidence>
<dbReference type="Gene3D" id="2.60.40.1940">
    <property type="match status" value="1"/>
</dbReference>
<dbReference type="PROSITE" id="PS00477">
    <property type="entry name" value="ALPHA_2_MACROGLOBULIN"/>
    <property type="match status" value="1"/>
</dbReference>
<dbReference type="SMART" id="SM00643">
    <property type="entry name" value="C345C"/>
    <property type="match status" value="1"/>
</dbReference>
<dbReference type="CDD" id="cd00017">
    <property type="entry name" value="ANATO"/>
    <property type="match status" value="1"/>
</dbReference>
<dbReference type="PANTHER" id="PTHR11412">
    <property type="entry name" value="MACROGLOBULIN / COMPLEMENT"/>
    <property type="match status" value="1"/>
</dbReference>
<dbReference type="InterPro" id="IPR050473">
    <property type="entry name" value="A2M/Complement_sys"/>
</dbReference>
<evidence type="ECO:0000256" key="2">
    <source>
        <dbReference type="ARBA" id="ARBA00010952"/>
    </source>
</evidence>
<dbReference type="InterPro" id="IPR001599">
    <property type="entry name" value="Macroglobln_a2"/>
</dbReference>
<dbReference type="InterPro" id="IPR018081">
    <property type="entry name" value="Anaphylatoxin_comp_syst"/>
</dbReference>
<dbReference type="InterPro" id="IPR018933">
    <property type="entry name" value="Netrin_module_non-TIMP"/>
</dbReference>
<dbReference type="Pfam" id="PF01821">
    <property type="entry name" value="ANATO"/>
    <property type="match status" value="1"/>
</dbReference>
<comment type="subcellular location">
    <subcellularLocation>
        <location evidence="1">Secreted</location>
    </subcellularLocation>
</comment>
<keyword evidence="14" id="KW-1185">Reference proteome</keyword>
<dbReference type="InterPro" id="IPR000020">
    <property type="entry name" value="Anaphylatoxin/fibulin"/>
</dbReference>
<protein>
    <recommendedName>
        <fullName evidence="15">Complement C4 gamma chain</fullName>
    </recommendedName>
</protein>
<evidence type="ECO:0000313" key="14">
    <source>
        <dbReference type="Proteomes" id="UP000579812"/>
    </source>
</evidence>
<evidence type="ECO:0000256" key="6">
    <source>
        <dbReference type="ARBA" id="ARBA00022900"/>
    </source>
</evidence>
<evidence type="ECO:0000256" key="9">
    <source>
        <dbReference type="ARBA" id="ARBA00023180"/>
    </source>
</evidence>
<evidence type="ECO:0008006" key="15">
    <source>
        <dbReference type="Google" id="ProtNLM"/>
    </source>
</evidence>
<dbReference type="FunFam" id="2.60.40.690:FF:000002">
    <property type="entry name" value="Complement C4 isoform-A"/>
    <property type="match status" value="1"/>
</dbReference>
<dbReference type="InterPro" id="IPR041555">
    <property type="entry name" value="MG3"/>
</dbReference>
<dbReference type="InterPro" id="IPR047565">
    <property type="entry name" value="Alpha-macroglob_thiol-ester_cl"/>
</dbReference>
<dbReference type="Pfam" id="PF17790">
    <property type="entry name" value="MG1"/>
    <property type="match status" value="1"/>
</dbReference>
<dbReference type="SUPFAM" id="SSF81296">
    <property type="entry name" value="E set domains"/>
    <property type="match status" value="1"/>
</dbReference>
<dbReference type="GO" id="GO:0005615">
    <property type="term" value="C:extracellular space"/>
    <property type="evidence" value="ECO:0007669"/>
    <property type="project" value="InterPro"/>
</dbReference>
<dbReference type="FunFam" id="2.60.40.1940:FF:000001">
    <property type="entry name" value="Complement component C3"/>
    <property type="match status" value="1"/>
</dbReference>
<dbReference type="EMBL" id="JAAMOB010000015">
    <property type="protein sequence ID" value="KAF4104275.1"/>
    <property type="molecule type" value="Genomic_DNA"/>
</dbReference>
<dbReference type="Gene3D" id="2.60.40.1930">
    <property type="match status" value="3"/>
</dbReference>
<dbReference type="InterPro" id="IPR019742">
    <property type="entry name" value="MacrogloblnA2_CS"/>
</dbReference>
<dbReference type="Gene3D" id="2.20.130.20">
    <property type="match status" value="1"/>
</dbReference>
<dbReference type="FunFam" id="2.40.50.120:FF:000013">
    <property type="entry name" value="Complement C3"/>
    <property type="match status" value="1"/>
</dbReference>
<dbReference type="Pfam" id="PF07703">
    <property type="entry name" value="A2M_BRD"/>
    <property type="match status" value="1"/>
</dbReference>
<feature type="domain" description="NTR" evidence="12">
    <location>
        <begin position="1556"/>
        <end position="1706"/>
    </location>
</feature>
<keyword evidence="9" id="KW-0325">Glycoprotein</keyword>
<dbReference type="Gene3D" id="2.60.40.690">
    <property type="entry name" value="Alpha-macroglobulin, receptor-binding domain"/>
    <property type="match status" value="1"/>
</dbReference>
<dbReference type="Gene3D" id="1.50.10.20">
    <property type="match status" value="1"/>
</dbReference>
<dbReference type="FunFam" id="2.60.40.10:FF:000155">
    <property type="entry name" value="complement C3 isoform X1"/>
    <property type="match status" value="1"/>
</dbReference>
<dbReference type="InterPro" id="IPR011626">
    <property type="entry name" value="Alpha-macroglobulin_TED"/>
</dbReference>
<dbReference type="GO" id="GO:0006956">
    <property type="term" value="P:complement activation"/>
    <property type="evidence" value="ECO:0007669"/>
    <property type="project" value="TreeGrafter"/>
</dbReference>
<dbReference type="SUPFAM" id="SSF47686">
    <property type="entry name" value="Anaphylotoxins (complement system)"/>
    <property type="match status" value="1"/>
</dbReference>
<keyword evidence="3" id="KW-0964">Secreted</keyword>
<dbReference type="InterPro" id="IPR001134">
    <property type="entry name" value="Netrin_domain"/>
</dbReference>
<dbReference type="OrthoDB" id="6359008at2759"/>
<dbReference type="Gene3D" id="2.60.120.1540">
    <property type="match status" value="1"/>
</dbReference>
<reference evidence="13 14" key="1">
    <citation type="submission" date="2020-04" db="EMBL/GenBank/DDBJ databases">
        <title>Chromosome-level genome assembly of a cyprinid fish Onychostoma macrolepis by integration of Nanopore Sequencing, Bionano and Hi-C technology.</title>
        <authorList>
            <person name="Wang D."/>
        </authorList>
    </citation>
    <scope>NUCLEOTIDE SEQUENCE [LARGE SCALE GENOMIC DNA]</scope>
    <source>
        <strain evidence="13">SWU-2019</strain>
        <tissue evidence="13">Muscle</tissue>
    </source>
</reference>
<dbReference type="PANTHER" id="PTHR11412:SF86">
    <property type="entry name" value="COMPLEMENT C4-A-RELATED"/>
    <property type="match status" value="1"/>
</dbReference>
<dbReference type="InterPro" id="IPR011625">
    <property type="entry name" value="A2M_N_BRD"/>
</dbReference>
<dbReference type="SMART" id="SM01359">
    <property type="entry name" value="A2M_N_2"/>
    <property type="match status" value="1"/>
</dbReference>
<dbReference type="InterPro" id="IPR013783">
    <property type="entry name" value="Ig-like_fold"/>
</dbReference>
<dbReference type="Pfam" id="PF00207">
    <property type="entry name" value="A2M"/>
    <property type="match status" value="1"/>
</dbReference>
<feature type="chain" id="PRO_5029865903" description="Complement C4 gamma chain" evidence="10">
    <location>
        <begin position="25"/>
        <end position="1708"/>
    </location>
</feature>
<dbReference type="SUPFAM" id="SSF50242">
    <property type="entry name" value="TIMP-like"/>
    <property type="match status" value="1"/>
</dbReference>
<dbReference type="InterPro" id="IPR036595">
    <property type="entry name" value="A-macroglobulin_rcpt-bd_sf"/>
</dbReference>
<dbReference type="InterPro" id="IPR008930">
    <property type="entry name" value="Terpenoid_cyclase/PrenylTrfase"/>
</dbReference>
<dbReference type="InterPro" id="IPR041425">
    <property type="entry name" value="C3/4/5_MG1"/>
</dbReference>
<dbReference type="SMART" id="SM01361">
    <property type="entry name" value="A2M_recep"/>
    <property type="match status" value="1"/>
</dbReference>
<dbReference type="CDD" id="cd02896">
    <property type="entry name" value="complement_C3_C4_C5"/>
    <property type="match status" value="1"/>
</dbReference>
<dbReference type="Gene3D" id="1.20.91.20">
    <property type="entry name" value="Anaphylotoxins (complement system)"/>
    <property type="match status" value="1"/>
</dbReference>
<evidence type="ECO:0000259" key="12">
    <source>
        <dbReference type="PROSITE" id="PS50189"/>
    </source>
</evidence>
<evidence type="ECO:0000259" key="11">
    <source>
        <dbReference type="PROSITE" id="PS01178"/>
    </source>
</evidence>
<dbReference type="Gene3D" id="6.20.50.160">
    <property type="match status" value="1"/>
</dbReference>
<keyword evidence="6" id="KW-0722">Serine protease inhibitor</keyword>
<comment type="caution">
    <text evidence="13">The sequence shown here is derived from an EMBL/GenBank/DDBJ whole genome shotgun (WGS) entry which is preliminary data.</text>
</comment>
<keyword evidence="7" id="KW-0882">Thioester bond</keyword>
<evidence type="ECO:0000256" key="5">
    <source>
        <dbReference type="ARBA" id="ARBA00022729"/>
    </source>
</evidence>
<dbReference type="PROSITE" id="PS01178">
    <property type="entry name" value="ANAPHYLATOXIN_2"/>
    <property type="match status" value="1"/>
</dbReference>
<dbReference type="GO" id="GO:0004867">
    <property type="term" value="F:serine-type endopeptidase inhibitor activity"/>
    <property type="evidence" value="ECO:0007669"/>
    <property type="project" value="UniProtKB-KW"/>
</dbReference>
<dbReference type="InterPro" id="IPR009048">
    <property type="entry name" value="A-macroglobulin_rcpt-bd"/>
</dbReference>
<evidence type="ECO:0000313" key="13">
    <source>
        <dbReference type="EMBL" id="KAF4104275.1"/>
    </source>
</evidence>
<dbReference type="Pfam" id="PF01759">
    <property type="entry name" value="NTR"/>
    <property type="match status" value="1"/>
</dbReference>
<dbReference type="Gene3D" id="2.40.50.120">
    <property type="match status" value="1"/>
</dbReference>
<feature type="domain" description="Anaphylatoxin-like" evidence="11">
    <location>
        <begin position="695"/>
        <end position="730"/>
    </location>
</feature>
<evidence type="ECO:0000256" key="3">
    <source>
        <dbReference type="ARBA" id="ARBA00022525"/>
    </source>
</evidence>
<dbReference type="SMART" id="SM00104">
    <property type="entry name" value="ANATO"/>
    <property type="match status" value="1"/>
</dbReference>
<dbReference type="Proteomes" id="UP000579812">
    <property type="component" value="Unassembled WGS sequence"/>
</dbReference>
<dbReference type="FunFam" id="6.20.50.160:FF:000001">
    <property type="entry name" value="Complement component 4"/>
    <property type="match status" value="1"/>
</dbReference>
<dbReference type="FunFam" id="2.20.130.20:FF:000005">
    <property type="entry name" value="Complement 4B (Chido blood group)"/>
    <property type="match status" value="1"/>
</dbReference>
<dbReference type="PROSITE" id="PS50189">
    <property type="entry name" value="NTR"/>
    <property type="match status" value="1"/>
</dbReference>
<keyword evidence="5 10" id="KW-0732">Signal</keyword>
<sequence>MNKFYSKMICPLFFAFFVFLTVEAQRPTFLIVAPNIIHVGVEETVSVQLHGATKATSMQLYFQDQISETIVSETKNIILNNNNNYQAVVKLKVDRSLYGSRKVEEYVQLAATSSDVFMGQDKNAKKASIFLSTKRGYIFIQTDKPIYNPGETVKYRIFTLDNYMVPIKDEIHVQIINCKGFIVYNHILISDQILEKTITIPEVEEAGNWKIIASYHKYPESTTSLEFEVKEYVLPTFEVTIEASQPYHILKSESFPFNISARYTYGKGVSGIAYIRFGLIDEKGNKIYLPGTERQIAVEDGTAKTEVLTEDLKTASENNTHGHIEGYYLYIAVSVLEKASGNLEEAESTSVKIVTSPYLVDLSKTKTYFTPGGMFSVVATAAYPDGNRVPNLKFTATVTIDGPPEQILKNEGWGNHMGDVAMSFQIPPQAKNLAVTVFAEGRDQEVIRSDKKMTVIATRPEEHSYLSLEVEHQFLQPGEALKVTLRDITPQGAAKPTFIYFMVWSKGQIVQVGSVPRTEITTVNVNVNVEMVPSFRLVAYYFTGSSPKEKIVADSVWVDVKDVCKGKVEIDPLPEIKPATKLEVVIRTDPKSKVALAAVDSAVYILNKNKLRLQKMFEYMNSYDLACSIGGGEDSSAVLQRAGLTFMCNCDTKTPLPQEHKCYNLKPKPRIRRVADYVKKYNEVVNRFKNHDRKCCFDGVKPNKMHTSCDERLKRVKESESCRKAFKQCCEAANERRKREKLQNRKTSLGRVTDDTLDEIVINEDAIYTRKYFPQSWMWTVIQTDSTGIIRHDVVAPDSITTWEVQAVGISPTKGFCIAEPKPLRVFKDFFLSVNLPYSVKRNEQLQVKAVVYNYKEESLKVKVKMEKKEGLCTAGGSEVKEEVMVPGNSAVAVYFTVVPLVIGSIPIIVLAEASNTVNDGVEKLLRVEGEGEIATIDRMYSIDPKLRKLEIDIPVPADEIPGGMDSEISLSLKGGVMSESVENCLNLEGINKLIQLPTGCAEQTMVKMSPAIYAMRYLDATKQWISLNAERRDEAQSMIQTGYNTVLTYKKSDGSYGAFLKTPSSIWLTAFIAKELTESRDIISVKDSYIQESMSYLISKQKSNGAWDDPNRLYDRGMKGGVGQAKDDVPLTAFILISMNHALKVYDLGSDTELRVAIGEAKSYLEGQLDVLKSPYSLAITAYALSLQDQQSAEAQQAHRKLKSIANCGSEKCFWNAKGGRGNLAGKADAESVETTAYALLSALSLQDKATAKQAANWLTEQRKYGGGFQSTQDTVVALEALTKYSMQNNDVEDLNLRVEMCLANGKKQDLHLTKYNALTATAVKVRNVGKVSLNVQGTGRGTLALVQTYRTMKKDESHCDRFHLSVTVKGELEYKIHDKEELFEDYYNYDADEDQKDEPMSSIEWFDLRSRRKRQISEVQKKESSVIYTVCVGMKKKNTVGMVIVDISLLSGLIPNTKDLEHNVKGSERYMDHYEVHHNKVFLYFVKITESEECLQFGAEQVVPMGLVQPASAVIYDYYSPEKRCEIFYTAPHKSSMISKLCSGDVCTCAEGGCPKLKVTFSKDMKPDTRSSYACYSPVVDYGYVIKILNSSTDDVFMYYTTLVTDVLQIGVLDSGVQKDATRQMILRLSCHEMELKNEAHYLIMGQDDTISVLNNDGQHFRYVLNNDMWIEKIPEEKKCKATISRSACHLLNEFIKQHPIKRCDI</sequence>
<proteinExistence type="inferred from homology"/>
<dbReference type="GO" id="GO:0007399">
    <property type="term" value="P:nervous system development"/>
    <property type="evidence" value="ECO:0007669"/>
    <property type="project" value="UniProtKB-ARBA"/>
</dbReference>
<evidence type="ECO:0000256" key="8">
    <source>
        <dbReference type="ARBA" id="ARBA00023157"/>
    </source>
</evidence>
<dbReference type="SMART" id="SM01360">
    <property type="entry name" value="A2M"/>
    <property type="match status" value="1"/>
</dbReference>
<dbReference type="SMART" id="SM01419">
    <property type="entry name" value="Thiol-ester_cl"/>
    <property type="match status" value="1"/>
</dbReference>
<evidence type="ECO:0000256" key="7">
    <source>
        <dbReference type="ARBA" id="ARBA00022966"/>
    </source>
</evidence>
<keyword evidence="4" id="KW-0646">Protease inhibitor</keyword>
<dbReference type="InterPro" id="IPR008993">
    <property type="entry name" value="TIMP-like_OB-fold"/>
</dbReference>
<dbReference type="SUPFAM" id="SSF49410">
    <property type="entry name" value="Alpha-macroglobulin receptor domain"/>
    <property type="match status" value="1"/>
</dbReference>
<evidence type="ECO:0000256" key="1">
    <source>
        <dbReference type="ARBA" id="ARBA00004613"/>
    </source>
</evidence>
<dbReference type="Pfam" id="PF01835">
    <property type="entry name" value="MG2"/>
    <property type="match status" value="1"/>
</dbReference>
<organism evidence="13 14">
    <name type="scientific">Onychostoma macrolepis</name>
    <dbReference type="NCBI Taxonomy" id="369639"/>
    <lineage>
        <taxon>Eukaryota</taxon>
        <taxon>Metazoa</taxon>
        <taxon>Chordata</taxon>
        <taxon>Craniata</taxon>
        <taxon>Vertebrata</taxon>
        <taxon>Euteleostomi</taxon>
        <taxon>Actinopterygii</taxon>
        <taxon>Neopterygii</taxon>
        <taxon>Teleostei</taxon>
        <taxon>Ostariophysi</taxon>
        <taxon>Cypriniformes</taxon>
        <taxon>Cyprinidae</taxon>
        <taxon>Acrossocheilinae</taxon>
        <taxon>Onychostoma</taxon>
    </lineage>
</organism>
<dbReference type="InterPro" id="IPR014756">
    <property type="entry name" value="Ig_E-set"/>
</dbReference>
<comment type="similarity">
    <text evidence="2">Belongs to the protease inhibitor I39 (alpha-2-macroglobulin) family.</text>
</comment>
<accession>A0A7J6CCC4</accession>
<evidence type="ECO:0000256" key="4">
    <source>
        <dbReference type="ARBA" id="ARBA00022690"/>
    </source>
</evidence>
<name>A0A7J6CCC4_9TELE</name>
<gene>
    <name evidence="13" type="ORF">G5714_015262</name>
</gene>
<dbReference type="SUPFAM" id="SSF48239">
    <property type="entry name" value="Terpenoid cyclases/Protein prenyltransferases"/>
    <property type="match status" value="1"/>
</dbReference>
<dbReference type="Pfam" id="PF07677">
    <property type="entry name" value="A2M_recep"/>
    <property type="match status" value="1"/>
</dbReference>
<dbReference type="FunFam" id="2.60.40.1930:FF:000001">
    <property type="entry name" value="CD109 isoform 3"/>
    <property type="match status" value="1"/>
</dbReference>
<dbReference type="Pfam" id="PF17791">
    <property type="entry name" value="MG3"/>
    <property type="match status" value="1"/>
</dbReference>
<dbReference type="Pfam" id="PF07678">
    <property type="entry name" value="TED_complement"/>
    <property type="match status" value="1"/>
</dbReference>
<dbReference type="PROSITE" id="PS01177">
    <property type="entry name" value="ANAPHYLATOXIN_1"/>
    <property type="match status" value="1"/>
</dbReference>
<dbReference type="Gene3D" id="2.60.40.10">
    <property type="entry name" value="Immunoglobulins"/>
    <property type="match status" value="2"/>
</dbReference>
<keyword evidence="8" id="KW-1015">Disulfide bond</keyword>
<feature type="signal peptide" evidence="10">
    <location>
        <begin position="1"/>
        <end position="24"/>
    </location>
</feature>
<dbReference type="InterPro" id="IPR002890">
    <property type="entry name" value="MG2"/>
</dbReference>